<evidence type="ECO:0000256" key="2">
    <source>
        <dbReference type="SAM" id="MobiDB-lite"/>
    </source>
</evidence>
<name>A0ABR6ZN00_9BURK</name>
<gene>
    <name evidence="4" type="ORF">H8L32_05700</name>
</gene>
<evidence type="ECO:0000256" key="1">
    <source>
        <dbReference type="ARBA" id="ARBA00023125"/>
    </source>
</evidence>
<keyword evidence="5" id="KW-1185">Reference proteome</keyword>
<proteinExistence type="predicted"/>
<evidence type="ECO:0000259" key="3">
    <source>
        <dbReference type="PROSITE" id="PS50937"/>
    </source>
</evidence>
<dbReference type="PANTHER" id="PTHR30204:SF98">
    <property type="entry name" value="HTH-TYPE TRANSCRIPTIONAL REGULATOR ADHR"/>
    <property type="match status" value="1"/>
</dbReference>
<dbReference type="PROSITE" id="PS50937">
    <property type="entry name" value="HTH_MERR_2"/>
    <property type="match status" value="1"/>
</dbReference>
<feature type="compositionally biased region" description="Low complexity" evidence="2">
    <location>
        <begin position="146"/>
        <end position="166"/>
    </location>
</feature>
<feature type="domain" description="HTH merR-type" evidence="3">
    <location>
        <begin position="4"/>
        <end position="73"/>
    </location>
</feature>
<reference evidence="4 5" key="1">
    <citation type="submission" date="2020-08" db="EMBL/GenBank/DDBJ databases">
        <title>Novel species isolated from subtropical streams in China.</title>
        <authorList>
            <person name="Lu H."/>
        </authorList>
    </citation>
    <scope>NUCLEOTIDE SEQUENCE [LARGE SCALE GENOMIC DNA]</scope>
    <source>
        <strain evidence="4 5">CY18W</strain>
    </source>
</reference>
<comment type="caution">
    <text evidence="4">The sequence shown here is derived from an EMBL/GenBank/DDBJ whole genome shotgun (WGS) entry which is preliminary data.</text>
</comment>
<sequence>MTTHLTIQQAAAVTGLTVHTLRYYERIGLLDPVTRQDNKHRLYREEDILWIQFLLKLRTTGLPIRDMLRYAELRRLGNTPESLSARNDLLQQHTRTVEKTLAELQSNLTVLHQKIAMYARMEAALPANVVTQPSFSEDVTNEHSTHISSPNTNTNTNPHTNTPAGR</sequence>
<evidence type="ECO:0000313" key="4">
    <source>
        <dbReference type="EMBL" id="MBC3916964.1"/>
    </source>
</evidence>
<dbReference type="InterPro" id="IPR047057">
    <property type="entry name" value="MerR_fam"/>
</dbReference>
<accession>A0ABR6ZN00</accession>
<dbReference type="SUPFAM" id="SSF46955">
    <property type="entry name" value="Putative DNA-binding domain"/>
    <property type="match status" value="1"/>
</dbReference>
<dbReference type="CDD" id="cd01109">
    <property type="entry name" value="HTH_YyaN"/>
    <property type="match status" value="1"/>
</dbReference>
<dbReference type="SMART" id="SM00422">
    <property type="entry name" value="HTH_MERR"/>
    <property type="match status" value="1"/>
</dbReference>
<keyword evidence="1" id="KW-0238">DNA-binding</keyword>
<dbReference type="PANTHER" id="PTHR30204">
    <property type="entry name" value="REDOX-CYCLING DRUG-SENSING TRANSCRIPTIONAL ACTIVATOR SOXR"/>
    <property type="match status" value="1"/>
</dbReference>
<organism evidence="4 5">
    <name type="scientific">Undibacterium hunanense</name>
    <dbReference type="NCBI Taxonomy" id="2762292"/>
    <lineage>
        <taxon>Bacteria</taxon>
        <taxon>Pseudomonadati</taxon>
        <taxon>Pseudomonadota</taxon>
        <taxon>Betaproteobacteria</taxon>
        <taxon>Burkholderiales</taxon>
        <taxon>Oxalobacteraceae</taxon>
        <taxon>Undibacterium</taxon>
    </lineage>
</organism>
<dbReference type="Pfam" id="PF13411">
    <property type="entry name" value="MerR_1"/>
    <property type="match status" value="1"/>
</dbReference>
<evidence type="ECO:0000313" key="5">
    <source>
        <dbReference type="Proteomes" id="UP000650424"/>
    </source>
</evidence>
<dbReference type="RefSeq" id="WP_186946186.1">
    <property type="nucleotide sequence ID" value="NZ_JACOGF010000002.1"/>
</dbReference>
<feature type="region of interest" description="Disordered" evidence="2">
    <location>
        <begin position="136"/>
        <end position="166"/>
    </location>
</feature>
<dbReference type="EMBL" id="JACOGF010000002">
    <property type="protein sequence ID" value="MBC3916964.1"/>
    <property type="molecule type" value="Genomic_DNA"/>
</dbReference>
<protein>
    <submittedName>
        <fullName evidence="4">MerR family transcriptional regulator</fullName>
    </submittedName>
</protein>
<dbReference type="PRINTS" id="PR00040">
    <property type="entry name" value="HTHMERR"/>
</dbReference>
<dbReference type="InterPro" id="IPR000551">
    <property type="entry name" value="MerR-type_HTH_dom"/>
</dbReference>
<dbReference type="Gene3D" id="1.10.1660.10">
    <property type="match status" value="1"/>
</dbReference>
<dbReference type="InterPro" id="IPR009061">
    <property type="entry name" value="DNA-bd_dom_put_sf"/>
</dbReference>
<dbReference type="Proteomes" id="UP000650424">
    <property type="component" value="Unassembled WGS sequence"/>
</dbReference>